<gene>
    <name evidence="2" type="ORF">CDO52_19765</name>
</gene>
<organism evidence="2 3">
    <name type="scientific">Nocardiopsis gilva YIM 90087</name>
    <dbReference type="NCBI Taxonomy" id="1235441"/>
    <lineage>
        <taxon>Bacteria</taxon>
        <taxon>Bacillati</taxon>
        <taxon>Actinomycetota</taxon>
        <taxon>Actinomycetes</taxon>
        <taxon>Streptosporangiales</taxon>
        <taxon>Nocardiopsidaceae</taxon>
        <taxon>Nocardiopsis</taxon>
    </lineage>
</organism>
<dbReference type="AlphaFoldDB" id="A0A223S9D4"/>
<evidence type="ECO:0000313" key="3">
    <source>
        <dbReference type="Proteomes" id="UP000215005"/>
    </source>
</evidence>
<dbReference type="RefSeq" id="WP_017619279.1">
    <property type="nucleotide sequence ID" value="NZ_ANBG01000233.1"/>
</dbReference>
<sequence length="109" mass="11894">MASPEPTDDDRFIVVAGRRWRASDPLLPEPVRDRLVHHLMAARRAVAAARSAGDPMGERAARDRVQQAKEGLGERGTPWWELTPAQRRTRWEAALTALGAGDDGSAAVS</sequence>
<proteinExistence type="predicted"/>
<evidence type="ECO:0000256" key="1">
    <source>
        <dbReference type="SAM" id="MobiDB-lite"/>
    </source>
</evidence>
<reference evidence="2 3" key="1">
    <citation type="submission" date="2017-08" db="EMBL/GenBank/DDBJ databases">
        <title>The complete genome sequence of Nocardiopsis gilva YIM 90087.</title>
        <authorList>
            <person name="Yin M."/>
            <person name="Tang S."/>
        </authorList>
    </citation>
    <scope>NUCLEOTIDE SEQUENCE [LARGE SCALE GENOMIC DNA]</scope>
    <source>
        <strain evidence="2 3">YIM 90087</strain>
    </source>
</reference>
<keyword evidence="3" id="KW-1185">Reference proteome</keyword>
<accession>A0A223S9D4</accession>
<protein>
    <recommendedName>
        <fullName evidence="4">Biopolymer transporter Tol</fullName>
    </recommendedName>
</protein>
<feature type="region of interest" description="Disordered" evidence="1">
    <location>
        <begin position="49"/>
        <end position="78"/>
    </location>
</feature>
<evidence type="ECO:0000313" key="2">
    <source>
        <dbReference type="EMBL" id="ASU84740.1"/>
    </source>
</evidence>
<dbReference type="EMBL" id="CP022753">
    <property type="protein sequence ID" value="ASU84740.1"/>
    <property type="molecule type" value="Genomic_DNA"/>
</dbReference>
<dbReference type="OrthoDB" id="34459at2"/>
<name>A0A223S9D4_9ACTN</name>
<feature type="compositionally biased region" description="Basic and acidic residues" evidence="1">
    <location>
        <begin position="56"/>
        <end position="73"/>
    </location>
</feature>
<evidence type="ECO:0008006" key="4">
    <source>
        <dbReference type="Google" id="ProtNLM"/>
    </source>
</evidence>
<dbReference type="KEGG" id="ngv:CDO52_19765"/>
<dbReference type="Proteomes" id="UP000215005">
    <property type="component" value="Chromosome"/>
</dbReference>